<dbReference type="AlphaFoldDB" id="A0A401Z5E3"/>
<comment type="caution">
    <text evidence="1">The sequence shown here is derived from an EMBL/GenBank/DDBJ whole genome shotgun (WGS) entry which is preliminary data.</text>
</comment>
<protein>
    <submittedName>
        <fullName evidence="1">Uncharacterized protein</fullName>
    </submittedName>
</protein>
<dbReference type="OrthoDB" id="3894261at2"/>
<evidence type="ECO:0000313" key="2">
    <source>
        <dbReference type="Proteomes" id="UP000286931"/>
    </source>
</evidence>
<dbReference type="RefSeq" id="WP_160161845.1">
    <property type="nucleotide sequence ID" value="NZ_BIFH01000056.1"/>
</dbReference>
<evidence type="ECO:0000313" key="1">
    <source>
        <dbReference type="EMBL" id="GCE02063.1"/>
    </source>
</evidence>
<reference evidence="1 2" key="1">
    <citation type="submission" date="2018-12" db="EMBL/GenBank/DDBJ databases">
        <title>Draft genome sequence of Embleya hyalina NBRC 13850T.</title>
        <authorList>
            <person name="Komaki H."/>
            <person name="Hosoyama A."/>
            <person name="Kimura A."/>
            <person name="Ichikawa N."/>
            <person name="Tamura T."/>
        </authorList>
    </citation>
    <scope>NUCLEOTIDE SEQUENCE [LARGE SCALE GENOMIC DNA]</scope>
    <source>
        <strain evidence="1 2">NBRC 13850</strain>
    </source>
</reference>
<sequence length="831" mass="90312">MPLQPRFRRSAGSQRRFVDREEATSAFEAVWTGAGDGLRVVNVTGVGGIGKSRFLRECQARSTAEARTVLLDLQIPALREQDAALAVLRSGFGAQGAAFPRYDLAYLALWQRLHPHLQISLADVAARQQSDVLADLADAVGGLPVFRTVGGLLNLAGRSSERFRRWRWLKNDETLQRLDDLDPAELADAATFLFAEDLRLASAEQRYLVCVDAYEALVGGSTRAGRTAGLDAWLRDLVSQLDRGVVAIASREPLGWETYDRQWAAHTAPIPLDGLPMTARVELLEVHGVSDVRQRAALARASSGVPFYLNLALDADTGTDRGDGALTSAVSGEEILERFLHHVDPQEVRLLEVLSVARTVDYEIFRTVAAAFGLAADRRTWETLTAYSFVQPAGLERFQLHQLMAGELRARQTTELRRAVHRVLRAEWRARADVSGAAVASIRRTTGAQLREVVYHSMHAGDFTPAELLALTAEIAASGGIRSLGGVVEDVRRFCAAAEHPRPDLETAARCVEAETAILVGDVEHAEALTCGLLGIDGDDSAQVRLGLAGADALRVLGRTSEALARYSALWQRATVPEGRSAALWAADLYMAGGRFRDAETVVNGLTATLHRDEHLLRGDTARLLHLGRRFAFDFPAARSSLDQAQLHYLEAGSAVHLANLVVNRAEFLAWTEPEHAGDVADEAITAQREIGALHELGKAYTAKALALLRCGRTAEAESSLDTALEVLGRARYRSGTARAQLVRSLALLRRGESENARSTAEWAIREFEAAEVYPTLVLASLSTLRRSGLDRPEHAASLARARAAIRPVDTLGALEARVDAWIAGVLGERA</sequence>
<keyword evidence="2" id="KW-1185">Reference proteome</keyword>
<organism evidence="1 2">
    <name type="scientific">Embleya hyalina</name>
    <dbReference type="NCBI Taxonomy" id="516124"/>
    <lineage>
        <taxon>Bacteria</taxon>
        <taxon>Bacillati</taxon>
        <taxon>Actinomycetota</taxon>
        <taxon>Actinomycetes</taxon>
        <taxon>Kitasatosporales</taxon>
        <taxon>Streptomycetaceae</taxon>
        <taxon>Embleya</taxon>
    </lineage>
</organism>
<gene>
    <name evidence="1" type="ORF">EHYA_09840</name>
</gene>
<dbReference type="Proteomes" id="UP000286931">
    <property type="component" value="Unassembled WGS sequence"/>
</dbReference>
<dbReference type="SUPFAM" id="SSF48452">
    <property type="entry name" value="TPR-like"/>
    <property type="match status" value="1"/>
</dbReference>
<accession>A0A401Z5E3</accession>
<dbReference type="InterPro" id="IPR011990">
    <property type="entry name" value="TPR-like_helical_dom_sf"/>
</dbReference>
<proteinExistence type="predicted"/>
<name>A0A401Z5E3_9ACTN</name>
<dbReference type="EMBL" id="BIFH01000056">
    <property type="protein sequence ID" value="GCE02063.1"/>
    <property type="molecule type" value="Genomic_DNA"/>
</dbReference>